<evidence type="ECO:0000313" key="2">
    <source>
        <dbReference type="EMBL" id="JAC27140.1"/>
    </source>
</evidence>
<organism evidence="2">
    <name type="scientific">Amblyomma parvum</name>
    <name type="common">South American tick</name>
    <dbReference type="NCBI Taxonomy" id="251391"/>
    <lineage>
        <taxon>Eukaryota</taxon>
        <taxon>Metazoa</taxon>
        <taxon>Ecdysozoa</taxon>
        <taxon>Arthropoda</taxon>
        <taxon>Chelicerata</taxon>
        <taxon>Arachnida</taxon>
        <taxon>Acari</taxon>
        <taxon>Parasitiformes</taxon>
        <taxon>Ixodida</taxon>
        <taxon>Ixodoidea</taxon>
        <taxon>Ixodidae</taxon>
        <taxon>Amblyomminae</taxon>
        <taxon>Amblyomma</taxon>
    </lineage>
</organism>
<name>A0A023G2K4_AMBPA</name>
<reference evidence="2" key="1">
    <citation type="submission" date="2014-03" db="EMBL/GenBank/DDBJ databases">
        <title>The sialotranscriptome of Amblyomma triste, Amblyomma parvum and Amblyomma cajennense ticks, uncovered by 454-based RNA-seq.</title>
        <authorList>
            <person name="Garcia G.R."/>
            <person name="Gardinassi L.G."/>
            <person name="Ribeiro J.M."/>
            <person name="Anatrielo E."/>
            <person name="Ferreira B.R."/>
            <person name="Moreira H.N."/>
            <person name="Mafra C."/>
            <person name="Olegario M.M."/>
            <person name="Szabo P.J."/>
            <person name="Miranda-Santos I.K."/>
            <person name="Maruyama S.R."/>
        </authorList>
    </citation>
    <scope>NUCLEOTIDE SEQUENCE</scope>
    <source>
        <strain evidence="2">Araguapaz</strain>
        <tissue evidence="2">Salivary glands</tissue>
    </source>
</reference>
<dbReference type="EMBL" id="GBBL01000180">
    <property type="protein sequence ID" value="JAC27140.1"/>
    <property type="molecule type" value="mRNA"/>
</dbReference>
<feature type="signal peptide" evidence="1">
    <location>
        <begin position="1"/>
        <end position="20"/>
    </location>
</feature>
<dbReference type="AlphaFoldDB" id="A0A023G2K4"/>
<accession>A0A023G2K4</accession>
<evidence type="ECO:0000256" key="1">
    <source>
        <dbReference type="SAM" id="SignalP"/>
    </source>
</evidence>
<protein>
    <submittedName>
        <fullName evidence="2">Putative secreted protein</fullName>
    </submittedName>
</protein>
<feature type="chain" id="PRO_5001521561" evidence="1">
    <location>
        <begin position="21"/>
        <end position="105"/>
    </location>
</feature>
<proteinExistence type="evidence at transcript level"/>
<sequence length="105" mass="11661">MNSAALSALLVLFVIEDVMSAEDANYDAVQSYAEMIGLFCELQDKQKDSLLSCVFKNPQAMEALKKQKKNINNLKSDMCGEKDIPEYVVELLTTYAEVLASCAEK</sequence>
<keyword evidence="1" id="KW-0732">Signal</keyword>